<gene>
    <name evidence="2" type="ORF">CCAM_LOCUS10557</name>
</gene>
<reference evidence="2 3" key="1">
    <citation type="submission" date="2018-04" db="EMBL/GenBank/DDBJ databases">
        <authorList>
            <person name="Vogel A."/>
        </authorList>
    </citation>
    <scope>NUCLEOTIDE SEQUENCE [LARGE SCALE GENOMIC DNA]</scope>
</reference>
<dbReference type="EMBL" id="OOIL02000725">
    <property type="protein sequence ID" value="VFQ68781.1"/>
    <property type="molecule type" value="Genomic_DNA"/>
</dbReference>
<dbReference type="Proteomes" id="UP000595140">
    <property type="component" value="Unassembled WGS sequence"/>
</dbReference>
<evidence type="ECO:0000256" key="1">
    <source>
        <dbReference type="SAM" id="MobiDB-lite"/>
    </source>
</evidence>
<dbReference type="AlphaFoldDB" id="A0A484KS18"/>
<organism evidence="2 3">
    <name type="scientific">Cuscuta campestris</name>
    <dbReference type="NCBI Taxonomy" id="132261"/>
    <lineage>
        <taxon>Eukaryota</taxon>
        <taxon>Viridiplantae</taxon>
        <taxon>Streptophyta</taxon>
        <taxon>Embryophyta</taxon>
        <taxon>Tracheophyta</taxon>
        <taxon>Spermatophyta</taxon>
        <taxon>Magnoliopsida</taxon>
        <taxon>eudicotyledons</taxon>
        <taxon>Gunneridae</taxon>
        <taxon>Pentapetalae</taxon>
        <taxon>asterids</taxon>
        <taxon>lamiids</taxon>
        <taxon>Solanales</taxon>
        <taxon>Convolvulaceae</taxon>
        <taxon>Cuscuteae</taxon>
        <taxon>Cuscuta</taxon>
        <taxon>Cuscuta subgen. Grammica</taxon>
        <taxon>Cuscuta sect. Cleistogrammica</taxon>
    </lineage>
</organism>
<sequence length="297" mass="32804">MEYYGKMKKLWDDLAYLEQFPVCTCRNCTCNLQEKLAQMREKEHSHQFLMGLNDELYGTLRSKLLAQETIPLVARIYNILVQDEISRNGMHKGESKEAGASVFAVKNKMEAKELVCCHCGKGGHDVEGCYKLIGYPEGWIFRDQAGRGRGNNRGRGNFCSPGREAGRSTVGAGRSTVTGGRSEVHAVQGEGPSPLPNFEDLTSEQWNAVRHALSLSSADNSQKLSGETPREDALRSNSATDYFEDAEELSTEDHLDCSWRNGRPPGNGDAEELQTVDLVDRADDHGLLDKCATLEGG</sequence>
<feature type="region of interest" description="Disordered" evidence="1">
    <location>
        <begin position="151"/>
        <end position="197"/>
    </location>
</feature>
<name>A0A484KS18_9ASTE</name>
<dbReference type="PANTHER" id="PTHR34222:SF28">
    <property type="entry name" value="CCHC-TYPE DOMAIN-CONTAINING PROTEIN"/>
    <property type="match status" value="1"/>
</dbReference>
<evidence type="ECO:0000313" key="3">
    <source>
        <dbReference type="Proteomes" id="UP000595140"/>
    </source>
</evidence>
<evidence type="ECO:0000313" key="2">
    <source>
        <dbReference type="EMBL" id="VFQ68781.1"/>
    </source>
</evidence>
<accession>A0A484KS18</accession>
<keyword evidence="3" id="KW-1185">Reference proteome</keyword>
<protein>
    <submittedName>
        <fullName evidence="2">Uncharacterized protein</fullName>
    </submittedName>
</protein>
<dbReference type="PANTHER" id="PTHR34222">
    <property type="entry name" value="GAG_PRE-INTEGRS DOMAIN-CONTAINING PROTEIN"/>
    <property type="match status" value="1"/>
</dbReference>
<proteinExistence type="predicted"/>
<dbReference type="OrthoDB" id="913744at2759"/>